<protein>
    <recommendedName>
        <fullName evidence="3">Protein kinase domain-containing protein</fullName>
    </recommendedName>
</protein>
<dbReference type="Gene3D" id="3.80.10.10">
    <property type="entry name" value="Ribonuclease Inhibitor"/>
    <property type="match status" value="4"/>
</dbReference>
<dbReference type="InterPro" id="IPR052394">
    <property type="entry name" value="LRR-containing"/>
</dbReference>
<comment type="caution">
    <text evidence="4">The sequence shown here is derived from an EMBL/GenBank/DDBJ whole genome shotgun (WGS) entry which is preliminary data.</text>
</comment>
<proteinExistence type="predicted"/>
<gene>
    <name evidence="4" type="ORF">C2G38_2202874</name>
</gene>
<dbReference type="PRINTS" id="PR00109">
    <property type="entry name" value="TYRKINASE"/>
</dbReference>
<dbReference type="AlphaFoldDB" id="A0A397UWP4"/>
<dbReference type="Pfam" id="PF07714">
    <property type="entry name" value="PK_Tyr_Ser-Thr"/>
    <property type="match status" value="1"/>
</dbReference>
<name>A0A397UWP4_9GLOM</name>
<dbReference type="Gene3D" id="1.10.510.10">
    <property type="entry name" value="Transferase(Phosphotransferase) domain 1"/>
    <property type="match status" value="1"/>
</dbReference>
<dbReference type="OrthoDB" id="120976at2759"/>
<dbReference type="EMBL" id="QKWP01001110">
    <property type="protein sequence ID" value="RIB11646.1"/>
    <property type="molecule type" value="Genomic_DNA"/>
</dbReference>
<sequence>MRKLRKVKLYYENNKLCNDCYHARRILNVVNSGNQDIDNLIKATHSKQLKYRLEWIPFKDFVDIKQIGSGGFSEIFTATWTKGTLNNLYVSKGKSNNFYNSENASSRNKNATVALKVLKDSSNINSGFLKELQNIVEIQPNSSVRKLVQCYGVSQDPNTNNYIFVMSYMSHGSLNQYLSSDFKNITWKMKINFLRDIVTGIKWIHENKIIHRDIHDGNILINYVKKSKSEYSESIVADLGFSRPAKENPKNSEIYGIMPYVAPEVFRKKQYTFSSDIYSIGMIMWELTSGRRPFCDREYDGNLALSICDGSRPVITEDTPIFWAILMQKCWCSEPSERPSISEIYKIISSYWNVDNIFLEAENKRQGLLKSGKFIVKHMHPHSKTHSKLLTPTIDSLLSSLHRFSMLGSVNFFQNIGSDSFNIIPEFFKDISNLNSISNQQISKKHPINFSLNEDNNEIKRRKVVNNELSSSQPYTLPITEAIDKIISLSDLYLNHNKLSIEAGKVLAESLYTNPTLNYLDLSSKRLCNGAGQAMAIALCNNNTLTNLNLGSNYLSDEAGIALAMSLSKNITLMCLNLKNNELGNKAGTVLAEALCKNTSLTNLDLSDNKLGAEALCENTTLTNLNLCGNDLGESVGKALAEALCKNTTLTDLNLRSNQLGKSAGEALAEALCKNTTLTNLNLGLNSLDESAGKALAEALCKNTTLTNLDLVNNELRESAGKALAEALCKNTMLTNLNLGLNRLGESAGKALAEALCTNTTLANLNLYNNSLGESAGKALAEALCKNTTLTNLDLSNNILGGLAGKALAEVLCKNTTLTNLDLSYNNLGESAGKALAEALRKNTTLTNLDLSKNKLGESAEKALAEALCENNI</sequence>
<dbReference type="GO" id="GO:0005524">
    <property type="term" value="F:ATP binding"/>
    <property type="evidence" value="ECO:0007669"/>
    <property type="project" value="InterPro"/>
</dbReference>
<dbReference type="InterPro" id="IPR001245">
    <property type="entry name" value="Ser-Thr/Tyr_kinase_cat_dom"/>
</dbReference>
<dbReference type="InterPro" id="IPR011009">
    <property type="entry name" value="Kinase-like_dom_sf"/>
</dbReference>
<evidence type="ECO:0000256" key="2">
    <source>
        <dbReference type="ARBA" id="ARBA00022737"/>
    </source>
</evidence>
<keyword evidence="5" id="KW-1185">Reference proteome</keyword>
<keyword evidence="2" id="KW-0677">Repeat</keyword>
<reference evidence="4 5" key="1">
    <citation type="submission" date="2018-06" db="EMBL/GenBank/DDBJ databases">
        <title>Comparative genomics reveals the genomic features of Rhizophagus irregularis, R. cerebriforme, R. diaphanum and Gigaspora rosea, and their symbiotic lifestyle signature.</title>
        <authorList>
            <person name="Morin E."/>
            <person name="San Clemente H."/>
            <person name="Chen E.C.H."/>
            <person name="De La Providencia I."/>
            <person name="Hainaut M."/>
            <person name="Kuo A."/>
            <person name="Kohler A."/>
            <person name="Murat C."/>
            <person name="Tang N."/>
            <person name="Roy S."/>
            <person name="Loubradou J."/>
            <person name="Henrissat B."/>
            <person name="Grigoriev I.V."/>
            <person name="Corradi N."/>
            <person name="Roux C."/>
            <person name="Martin F.M."/>
        </authorList>
    </citation>
    <scope>NUCLEOTIDE SEQUENCE [LARGE SCALE GENOMIC DNA]</scope>
    <source>
        <strain evidence="4 5">DAOM 194757</strain>
    </source>
</reference>
<dbReference type="Pfam" id="PF13516">
    <property type="entry name" value="LRR_6"/>
    <property type="match status" value="9"/>
</dbReference>
<evidence type="ECO:0000313" key="4">
    <source>
        <dbReference type="EMBL" id="RIB11646.1"/>
    </source>
</evidence>
<dbReference type="InterPro" id="IPR001611">
    <property type="entry name" value="Leu-rich_rpt"/>
</dbReference>
<dbReference type="PROSITE" id="PS50011">
    <property type="entry name" value="PROTEIN_KINASE_DOM"/>
    <property type="match status" value="1"/>
</dbReference>
<dbReference type="PANTHER" id="PTHR24114">
    <property type="entry name" value="LEUCINE RICH REPEAT FAMILY PROTEIN"/>
    <property type="match status" value="1"/>
</dbReference>
<evidence type="ECO:0000256" key="1">
    <source>
        <dbReference type="ARBA" id="ARBA00022614"/>
    </source>
</evidence>
<dbReference type="Proteomes" id="UP000266673">
    <property type="component" value="Unassembled WGS sequence"/>
</dbReference>
<dbReference type="SUPFAM" id="SSF56112">
    <property type="entry name" value="Protein kinase-like (PK-like)"/>
    <property type="match status" value="1"/>
</dbReference>
<dbReference type="InterPro" id="IPR032675">
    <property type="entry name" value="LRR_dom_sf"/>
</dbReference>
<dbReference type="GO" id="GO:0004672">
    <property type="term" value="F:protein kinase activity"/>
    <property type="evidence" value="ECO:0007669"/>
    <property type="project" value="InterPro"/>
</dbReference>
<evidence type="ECO:0000313" key="5">
    <source>
        <dbReference type="Proteomes" id="UP000266673"/>
    </source>
</evidence>
<feature type="domain" description="Protein kinase" evidence="3">
    <location>
        <begin position="61"/>
        <end position="359"/>
    </location>
</feature>
<dbReference type="SUPFAM" id="SSF52047">
    <property type="entry name" value="RNI-like"/>
    <property type="match status" value="2"/>
</dbReference>
<dbReference type="SMART" id="SM00368">
    <property type="entry name" value="LRR_RI"/>
    <property type="match status" value="14"/>
</dbReference>
<evidence type="ECO:0000259" key="3">
    <source>
        <dbReference type="PROSITE" id="PS50011"/>
    </source>
</evidence>
<accession>A0A397UWP4</accession>
<dbReference type="PANTHER" id="PTHR24114:SF2">
    <property type="entry name" value="F-BOX DOMAIN-CONTAINING PROTEIN-RELATED"/>
    <property type="match status" value="1"/>
</dbReference>
<keyword evidence="1" id="KW-0433">Leucine-rich repeat</keyword>
<organism evidence="4 5">
    <name type="scientific">Gigaspora rosea</name>
    <dbReference type="NCBI Taxonomy" id="44941"/>
    <lineage>
        <taxon>Eukaryota</taxon>
        <taxon>Fungi</taxon>
        <taxon>Fungi incertae sedis</taxon>
        <taxon>Mucoromycota</taxon>
        <taxon>Glomeromycotina</taxon>
        <taxon>Glomeromycetes</taxon>
        <taxon>Diversisporales</taxon>
        <taxon>Gigasporaceae</taxon>
        <taxon>Gigaspora</taxon>
    </lineage>
</organism>
<dbReference type="InterPro" id="IPR000719">
    <property type="entry name" value="Prot_kinase_dom"/>
</dbReference>